<organism evidence="2 3">
    <name type="scientific">Actinoalloteichus caeruleus DSM 43889</name>
    <dbReference type="NCBI Taxonomy" id="1120930"/>
    <lineage>
        <taxon>Bacteria</taxon>
        <taxon>Bacillati</taxon>
        <taxon>Actinomycetota</taxon>
        <taxon>Actinomycetes</taxon>
        <taxon>Pseudonocardiales</taxon>
        <taxon>Pseudonocardiaceae</taxon>
        <taxon>Actinoalloteichus</taxon>
        <taxon>Actinoalloteichus cyanogriseus</taxon>
    </lineage>
</organism>
<feature type="region of interest" description="Disordered" evidence="1">
    <location>
        <begin position="1"/>
        <end position="25"/>
    </location>
</feature>
<keyword evidence="3" id="KW-1185">Reference proteome</keyword>
<evidence type="ECO:0000313" key="2">
    <source>
        <dbReference type="EMBL" id="MCP2329811.1"/>
    </source>
</evidence>
<evidence type="ECO:0000256" key="1">
    <source>
        <dbReference type="SAM" id="MobiDB-lite"/>
    </source>
</evidence>
<dbReference type="RefSeq" id="WP_051313912.1">
    <property type="nucleotide sequence ID" value="NZ_AUBJ02000001.1"/>
</dbReference>
<reference evidence="2 3" key="2">
    <citation type="submission" date="2022-06" db="EMBL/GenBank/DDBJ databases">
        <title>Genomic Encyclopedia of Type Strains, Phase I: the one thousand microbial genomes (KMG-I) project.</title>
        <authorList>
            <person name="Kyrpides N."/>
        </authorList>
    </citation>
    <scope>NUCLEOTIDE SEQUENCE [LARGE SCALE GENOMIC DNA]</scope>
    <source>
        <strain evidence="2 3">DSM 43889</strain>
    </source>
</reference>
<sequence>MTAGRGDTTPPPPDTARVEHDASGPVPLCHLDNGLVRVTLAPTLGGRVLSVRVDGREHLYHNPRLLDEDLRPRDGVRLTPTAGPMSAWNNVGGDKTWPAPQGWDGPDQWAGPPDPVLDSGAYRLTTRVEDGEAIATMTSDPDPRTGLRSTRTVRLPAGTTGYRLDLEFHNVSDRRVRWGLWNVTQLVGHPPAEAGPEAGVYVGLAGSGRPTTVDLVAGTANPEVRHDGRTALVPAQDVVGKVGFPDAAGWLAHVAAHGTLTQRFPVWEEAEYPDGGSRVEVWLEHPLDRPLDHLGGLQPRDRVVECEALGPFTWLDPGDRASLPVDVRFGATRDAVTSVTDAGYWTRPLGLVADPGTGRWRLTGVFVPDSVGALRATCHDGGGTEIAVVDHDGQRPGRPATLPELPELPPAATEIRLSVLRRADATPVDVGVVRRG</sequence>
<gene>
    <name evidence="2" type="ORF">G443_000081</name>
</gene>
<dbReference type="Proteomes" id="UP000791080">
    <property type="component" value="Unassembled WGS sequence"/>
</dbReference>
<dbReference type="Gene3D" id="2.70.98.10">
    <property type="match status" value="1"/>
</dbReference>
<proteinExistence type="predicted"/>
<protein>
    <recommendedName>
        <fullName evidence="4">DUF4380 domain-containing protein</fullName>
    </recommendedName>
</protein>
<dbReference type="InterPro" id="IPR025488">
    <property type="entry name" value="DUF4380"/>
</dbReference>
<dbReference type="Pfam" id="PF14315">
    <property type="entry name" value="DUF4380"/>
    <property type="match status" value="1"/>
</dbReference>
<evidence type="ECO:0000313" key="3">
    <source>
        <dbReference type="Proteomes" id="UP000791080"/>
    </source>
</evidence>
<name>A0ABT1JBD3_ACTCY</name>
<reference evidence="2 3" key="1">
    <citation type="submission" date="2013-07" db="EMBL/GenBank/DDBJ databases">
        <authorList>
            <consortium name="DOE Joint Genome Institute"/>
            <person name="Reeve W."/>
            <person name="Huntemann M."/>
            <person name="Han J."/>
            <person name="Chen A."/>
            <person name="Kyrpides N."/>
            <person name="Mavromatis K."/>
            <person name="Markowitz V."/>
            <person name="Palaniappan K."/>
            <person name="Ivanova N."/>
            <person name="Schaumberg A."/>
            <person name="Pati A."/>
            <person name="Liolios K."/>
            <person name="Nordberg H.P."/>
            <person name="Cantor M.N."/>
            <person name="Hua S.X."/>
            <person name="Woyke T."/>
        </authorList>
    </citation>
    <scope>NUCLEOTIDE SEQUENCE [LARGE SCALE GENOMIC DNA]</scope>
    <source>
        <strain evidence="2 3">DSM 43889</strain>
    </source>
</reference>
<evidence type="ECO:0008006" key="4">
    <source>
        <dbReference type="Google" id="ProtNLM"/>
    </source>
</evidence>
<dbReference type="EMBL" id="AUBJ02000001">
    <property type="protein sequence ID" value="MCP2329811.1"/>
    <property type="molecule type" value="Genomic_DNA"/>
</dbReference>
<comment type="caution">
    <text evidence="2">The sequence shown here is derived from an EMBL/GenBank/DDBJ whole genome shotgun (WGS) entry which is preliminary data.</text>
</comment>
<accession>A0ABT1JBD3</accession>
<dbReference type="InterPro" id="IPR014718">
    <property type="entry name" value="GH-type_carb-bd"/>
</dbReference>